<dbReference type="Pfam" id="PF07702">
    <property type="entry name" value="UTRA"/>
    <property type="match status" value="1"/>
</dbReference>
<dbReference type="SUPFAM" id="SSF64288">
    <property type="entry name" value="Chorismate lyase-like"/>
    <property type="match status" value="1"/>
</dbReference>
<reference evidence="5 6" key="1">
    <citation type="submission" date="2021-05" db="EMBL/GenBank/DDBJ databases">
        <title>Novel Bacillus species.</title>
        <authorList>
            <person name="Liu G."/>
        </authorList>
    </citation>
    <scope>NUCLEOTIDE SEQUENCE [LARGE SCALE GENOMIC DNA]</scope>
    <source>
        <strain evidence="5 6">FJAT-49705</strain>
    </source>
</reference>
<dbReference type="SMART" id="SM00866">
    <property type="entry name" value="UTRA"/>
    <property type="match status" value="1"/>
</dbReference>
<dbReference type="EMBL" id="JAGYPM010000005">
    <property type="protein sequence ID" value="MBS4192565.1"/>
    <property type="molecule type" value="Genomic_DNA"/>
</dbReference>
<organism evidence="5 6">
    <name type="scientific">Cytobacillus citreus</name>
    <dbReference type="NCBI Taxonomy" id="2833586"/>
    <lineage>
        <taxon>Bacteria</taxon>
        <taxon>Bacillati</taxon>
        <taxon>Bacillota</taxon>
        <taxon>Bacilli</taxon>
        <taxon>Bacillales</taxon>
        <taxon>Bacillaceae</taxon>
        <taxon>Cytobacillus</taxon>
    </lineage>
</organism>
<protein>
    <submittedName>
        <fullName evidence="5">GntR family transcriptional regulator</fullName>
    </submittedName>
</protein>
<dbReference type="SUPFAM" id="SSF46785">
    <property type="entry name" value="Winged helix' DNA-binding domain"/>
    <property type="match status" value="1"/>
</dbReference>
<dbReference type="InterPro" id="IPR036390">
    <property type="entry name" value="WH_DNA-bd_sf"/>
</dbReference>
<keyword evidence="1" id="KW-0805">Transcription regulation</keyword>
<dbReference type="CDD" id="cd07377">
    <property type="entry name" value="WHTH_GntR"/>
    <property type="match status" value="1"/>
</dbReference>
<dbReference type="InterPro" id="IPR011663">
    <property type="entry name" value="UTRA"/>
</dbReference>
<dbReference type="Pfam" id="PF00392">
    <property type="entry name" value="GntR"/>
    <property type="match status" value="1"/>
</dbReference>
<feature type="domain" description="HTH gntR-type" evidence="4">
    <location>
        <begin position="1"/>
        <end position="69"/>
    </location>
</feature>
<dbReference type="Gene3D" id="3.40.1410.10">
    <property type="entry name" value="Chorismate lyase-like"/>
    <property type="match status" value="1"/>
</dbReference>
<gene>
    <name evidence="5" type="ORF">KHA94_20690</name>
</gene>
<dbReference type="PANTHER" id="PTHR44846">
    <property type="entry name" value="MANNOSYL-D-GLYCERATE TRANSPORT/METABOLISM SYSTEM REPRESSOR MNGR-RELATED"/>
    <property type="match status" value="1"/>
</dbReference>
<dbReference type="Proteomes" id="UP000681027">
    <property type="component" value="Unassembled WGS sequence"/>
</dbReference>
<dbReference type="RefSeq" id="WP_213104021.1">
    <property type="nucleotide sequence ID" value="NZ_JAGYPM010000005.1"/>
</dbReference>
<dbReference type="InterPro" id="IPR050679">
    <property type="entry name" value="Bact_HTH_transcr_reg"/>
</dbReference>
<name>A0ABS5NXJ2_9BACI</name>
<accession>A0ABS5NXJ2</accession>
<dbReference type="InterPro" id="IPR028978">
    <property type="entry name" value="Chorismate_lyase_/UTRA_dom_sf"/>
</dbReference>
<keyword evidence="2" id="KW-0238">DNA-binding</keyword>
<dbReference type="PROSITE" id="PS50949">
    <property type="entry name" value="HTH_GNTR"/>
    <property type="match status" value="1"/>
</dbReference>
<proteinExistence type="predicted"/>
<evidence type="ECO:0000313" key="5">
    <source>
        <dbReference type="EMBL" id="MBS4192565.1"/>
    </source>
</evidence>
<dbReference type="InterPro" id="IPR000524">
    <property type="entry name" value="Tscrpt_reg_HTH_GntR"/>
</dbReference>
<sequence>MCDKAALIDVLTSAIHGGLYKPNDKLPSENELADQFKVPRMVVRKAYEQLQEQGLVYARQGKGSYVQESKLRIPLILTGDVSFTEKMKELQYELITKNVFCEEISYNQKIFQALGIDKHDVVYKIGRLRMLDNCPIAIHISYLPQSIFREIETDGHQITSIFQYYRSSGFEKFTSTESSLSIIFPSVYERNLLNCSSLIPLLQLEAGCIDVKSGKVLEYSRILYRSDRFTYVI</sequence>
<dbReference type="SMART" id="SM00345">
    <property type="entry name" value="HTH_GNTR"/>
    <property type="match status" value="1"/>
</dbReference>
<evidence type="ECO:0000256" key="3">
    <source>
        <dbReference type="ARBA" id="ARBA00023163"/>
    </source>
</evidence>
<evidence type="ECO:0000313" key="6">
    <source>
        <dbReference type="Proteomes" id="UP000681027"/>
    </source>
</evidence>
<dbReference type="PRINTS" id="PR00035">
    <property type="entry name" value="HTHGNTR"/>
</dbReference>
<keyword evidence="3" id="KW-0804">Transcription</keyword>
<dbReference type="InterPro" id="IPR036388">
    <property type="entry name" value="WH-like_DNA-bd_sf"/>
</dbReference>
<keyword evidence="6" id="KW-1185">Reference proteome</keyword>
<evidence type="ECO:0000259" key="4">
    <source>
        <dbReference type="PROSITE" id="PS50949"/>
    </source>
</evidence>
<dbReference type="Gene3D" id="1.10.10.10">
    <property type="entry name" value="Winged helix-like DNA-binding domain superfamily/Winged helix DNA-binding domain"/>
    <property type="match status" value="1"/>
</dbReference>
<dbReference type="PANTHER" id="PTHR44846:SF17">
    <property type="entry name" value="GNTR-FAMILY TRANSCRIPTIONAL REGULATOR"/>
    <property type="match status" value="1"/>
</dbReference>
<evidence type="ECO:0000256" key="2">
    <source>
        <dbReference type="ARBA" id="ARBA00023125"/>
    </source>
</evidence>
<evidence type="ECO:0000256" key="1">
    <source>
        <dbReference type="ARBA" id="ARBA00023015"/>
    </source>
</evidence>
<comment type="caution">
    <text evidence="5">The sequence shown here is derived from an EMBL/GenBank/DDBJ whole genome shotgun (WGS) entry which is preliminary data.</text>
</comment>